<feature type="region of interest" description="Disordered" evidence="1">
    <location>
        <begin position="433"/>
        <end position="457"/>
    </location>
</feature>
<feature type="compositionally biased region" description="Basic and acidic residues" evidence="1">
    <location>
        <begin position="433"/>
        <end position="449"/>
    </location>
</feature>
<sequence length="457" mass="52416">MMASNATNVPELLPDILLHVFEQLAGHSETLLNVSLTCRAWRSLALPSVYKVVDVSSHNNGRQPQCEDEDVWPMIYADYDGQFRPDNMLPRQRAFLRLLTDKPQLASYVKSFTWTLVWVDDDGYDLTEIDRQTWSVFSKMVNVTHLDLASLHHVHYDEYVRQNPTKLFPKVRDLRLLGSIHRGLARAIITSLNPCKLRRLDMDYLMDEGAFPNGELMSGDFAKAHAHNARSTNRIRGRPNFNATSSSDIIHDDLVLRQETGQAFIFPGPMWLPLHFLSTQALDSLTHLQVKLSPFSMEFDLRNYHMLFKQTARLIVKVSQSLESLVIVFGQARSLFDDRRPAKTGLRCGTGSFFRTMCYYPWCVKMAQLFLEQQLAALNENAFPRLKQIRFEGFTFLRDEHEADEAAFAELFQSIQDCRFNGATFTEISSEDDRRRFQGHDGGEDKAGEFTDLLSSS</sequence>
<dbReference type="CDD" id="cd09917">
    <property type="entry name" value="F-box_SF"/>
    <property type="match status" value="1"/>
</dbReference>
<evidence type="ECO:0000313" key="4">
    <source>
        <dbReference type="Proteomes" id="UP000803884"/>
    </source>
</evidence>
<dbReference type="InterPro" id="IPR001810">
    <property type="entry name" value="F-box_dom"/>
</dbReference>
<dbReference type="Gene3D" id="1.20.1280.50">
    <property type="match status" value="1"/>
</dbReference>
<dbReference type="EMBL" id="JAAQHG020000006">
    <property type="protein sequence ID" value="KAL1588839.1"/>
    <property type="molecule type" value="Genomic_DNA"/>
</dbReference>
<dbReference type="AlphaFoldDB" id="A0AB34KUX5"/>
<dbReference type="SUPFAM" id="SSF81383">
    <property type="entry name" value="F-box domain"/>
    <property type="match status" value="1"/>
</dbReference>
<feature type="domain" description="F-box" evidence="2">
    <location>
        <begin position="14"/>
        <end position="51"/>
    </location>
</feature>
<evidence type="ECO:0000259" key="2">
    <source>
        <dbReference type="Pfam" id="PF12937"/>
    </source>
</evidence>
<accession>A0AB34KUX5</accession>
<evidence type="ECO:0000256" key="1">
    <source>
        <dbReference type="SAM" id="MobiDB-lite"/>
    </source>
</evidence>
<dbReference type="InterPro" id="IPR036047">
    <property type="entry name" value="F-box-like_dom_sf"/>
</dbReference>
<dbReference type="Proteomes" id="UP000803884">
    <property type="component" value="Unassembled WGS sequence"/>
</dbReference>
<keyword evidence="4" id="KW-1185">Reference proteome</keyword>
<organism evidence="3 4">
    <name type="scientific">Cladosporium halotolerans</name>
    <dbReference type="NCBI Taxonomy" id="1052096"/>
    <lineage>
        <taxon>Eukaryota</taxon>
        <taxon>Fungi</taxon>
        <taxon>Dikarya</taxon>
        <taxon>Ascomycota</taxon>
        <taxon>Pezizomycotina</taxon>
        <taxon>Dothideomycetes</taxon>
        <taxon>Dothideomycetidae</taxon>
        <taxon>Cladosporiales</taxon>
        <taxon>Cladosporiaceae</taxon>
        <taxon>Cladosporium</taxon>
    </lineage>
</organism>
<dbReference type="RefSeq" id="XP_069231944.1">
    <property type="nucleotide sequence ID" value="XM_069371029.1"/>
</dbReference>
<protein>
    <recommendedName>
        <fullName evidence="2">F-box domain-containing protein</fullName>
    </recommendedName>
</protein>
<comment type="caution">
    <text evidence="3">The sequence shown here is derived from an EMBL/GenBank/DDBJ whole genome shotgun (WGS) entry which is preliminary data.</text>
</comment>
<reference evidence="3 4" key="1">
    <citation type="journal article" date="2020" name="Microbiol. Resour. Announc.">
        <title>Draft Genome Sequence of a Cladosporium Species Isolated from the Mesophotic Ascidian Didemnum maculosum.</title>
        <authorList>
            <person name="Gioti A."/>
            <person name="Siaperas R."/>
            <person name="Nikolaivits E."/>
            <person name="Le Goff G."/>
            <person name="Ouazzani J."/>
            <person name="Kotoulas G."/>
            <person name="Topakas E."/>
        </authorList>
    </citation>
    <scope>NUCLEOTIDE SEQUENCE [LARGE SCALE GENOMIC DNA]</scope>
    <source>
        <strain evidence="3 4">TM138-S3</strain>
    </source>
</reference>
<proteinExistence type="predicted"/>
<dbReference type="Pfam" id="PF12937">
    <property type="entry name" value="F-box-like"/>
    <property type="match status" value="1"/>
</dbReference>
<dbReference type="GeneID" id="96003867"/>
<gene>
    <name evidence="3" type="ORF">WHR41_02423</name>
</gene>
<name>A0AB34KUX5_9PEZI</name>
<evidence type="ECO:0000313" key="3">
    <source>
        <dbReference type="EMBL" id="KAL1588839.1"/>
    </source>
</evidence>